<dbReference type="GO" id="GO:0006351">
    <property type="term" value="P:DNA-templated transcription"/>
    <property type="evidence" value="ECO:0007669"/>
    <property type="project" value="InterPro"/>
</dbReference>
<dbReference type="GO" id="GO:0008234">
    <property type="term" value="F:cysteine-type peptidase activity"/>
    <property type="evidence" value="ECO:0007669"/>
    <property type="project" value="UniProtKB-KW"/>
</dbReference>
<keyword evidence="3" id="KW-0548">Nucleotidyltransferase</keyword>
<evidence type="ECO:0000256" key="7">
    <source>
        <dbReference type="ARBA" id="ARBA00022953"/>
    </source>
</evidence>
<feature type="transmembrane region" description="Helical" evidence="8">
    <location>
        <begin position="812"/>
        <end position="830"/>
    </location>
</feature>
<dbReference type="InterPro" id="IPR043128">
    <property type="entry name" value="Rev_trsase/Diguanyl_cyclase"/>
</dbReference>
<feature type="domain" description="RdRp catalytic" evidence="9">
    <location>
        <begin position="1409"/>
        <end position="1536"/>
    </location>
</feature>
<keyword evidence="1" id="KW-0645">Protease</keyword>
<keyword evidence="6" id="KW-0788">Thiol protease</keyword>
<dbReference type="InterPro" id="IPR027417">
    <property type="entry name" value="P-loop_NTPase"/>
</dbReference>
<keyword evidence="2" id="KW-0808">Transferase</keyword>
<keyword evidence="8" id="KW-1133">Transmembrane helix</keyword>
<dbReference type="GO" id="GO:0005524">
    <property type="term" value="F:ATP binding"/>
    <property type="evidence" value="ECO:0007669"/>
    <property type="project" value="InterPro"/>
</dbReference>
<dbReference type="InterPro" id="IPR009003">
    <property type="entry name" value="Peptidase_S1_PA"/>
</dbReference>
<evidence type="ECO:0000256" key="5">
    <source>
        <dbReference type="ARBA" id="ARBA00022801"/>
    </source>
</evidence>
<accession>A0A8K1HHJ3</accession>
<evidence type="ECO:0000256" key="2">
    <source>
        <dbReference type="ARBA" id="ARBA00022679"/>
    </source>
</evidence>
<evidence type="ECO:0000256" key="8">
    <source>
        <dbReference type="SAM" id="Phobius"/>
    </source>
</evidence>
<dbReference type="Pfam" id="PF00680">
    <property type="entry name" value="RdRP_1"/>
    <property type="match status" value="1"/>
</dbReference>
<dbReference type="InterPro" id="IPR001205">
    <property type="entry name" value="RNA-dir_pol_C"/>
</dbReference>
<keyword evidence="8" id="KW-0472">Membrane</keyword>
<protein>
    <recommendedName>
        <fullName evidence="9">RdRp catalytic domain-containing protein</fullName>
    </recommendedName>
</protein>
<dbReference type="SUPFAM" id="SSF56672">
    <property type="entry name" value="DNA/RNA polymerases"/>
    <property type="match status" value="1"/>
</dbReference>
<dbReference type="Gene3D" id="3.30.70.270">
    <property type="match status" value="1"/>
</dbReference>
<dbReference type="SUPFAM" id="SSF50494">
    <property type="entry name" value="Trypsin-like serine proteases"/>
    <property type="match status" value="1"/>
</dbReference>
<dbReference type="GO" id="GO:0039694">
    <property type="term" value="P:viral RNA genome replication"/>
    <property type="evidence" value="ECO:0007669"/>
    <property type="project" value="InterPro"/>
</dbReference>
<sequence length="1672" mass="188887">MSYILESDTIAERKRRVNDNDSVRKYIRLDSVDDRRDVRFVRYPVCDRFCDCKDCFVYCGLDCDILPKEPLRKFVNSVGSVYDSISVRATLALTGVQTVTGTPVYDDRDENCTRGNQLKGVAYSLFSQRDLNKMSTATLITKDYDKKFNASWRRGTKMRGRTQFGKYSFPFPVQCTTREFSQFLAEIMKLTRDERQSMLIEGVVASEALVELYAKIFPRVRTDVYSLCMDDLFTGIEFLSTIILIFDSIMKKDVRTLGLLFTQQSRLIAVVAEYMGSNFSSFKEYCLNMFHDDPISNVQSNDVGSPADWMSILPGYLKQSPLVQKVIKLAGCLMSVQFIKDSSLWQYLITLASPDFSGISTTAFCSALFYQVVTAFWEGFKRMENFTDWRNLIGISKDAYFKESVQEIQSERLGSCTQEEILEKISRIDELLLSRKGLMDSSDIERKIHYLVERKKTLYSNLEDYRPRKKPILIWLNGPPGTGKTTLMNALSDFLAKRDGFARKLGDTVIYNIHDKYPVEAAANYDAKFVQINDIANNYKQFQMEGKVPLDILLQQMIDTSPLTFQAAFEKGVIYNHIKYIFISSNYYSYAFSSDTEKLQRRLEDSIILDIGFRDGNYAKAASRDILERNDCLRATVMKPTCVMDKVAFNHTVVSYSFTEVFEYIARKVDGLAEVRETEHSRFHTTICACGVAPAFHLKDKDYVPISSQCVVADFVHVLDLHCLKGVFKGKHSGEAWRQCTHAQCINDLVLLRQDEEEKADDPIANHRGEVQGLMASAIWYGSVVYTIVSLFPLLLPLKAFVLTYKLYCKSLLFDLLVGVVSHTAGMYILPKWRGPLRTRQIQWGLQSSILKIQLFIRKHKAPISALGVATVVGFGVSRYRPPTSVQGANRQNYNLESLTTTVLKTEQVMATNARSWARVDPIQRLEIQTMNVGVDDLISLVRNNTRPAVFVPADATFGSTGATGFLFSLDSNRVLVNKHYMMSKVDDQYVLRDTVVVLENGEHFKLFAIDVLEHSSCEVVCVTCTHFKTVSNLSKFLPNSFPTTVSFDAVYAPDGRKVVVKAEQVSLSEYDTQYPALCAKLNTAKGDCGNVLIGYHQGSAFIAGILFAGTPALTGHITHFSFIPVGPAAAVRLIIPTPDNLVPLAVGSEGNNDRHAHMIPLGTNPNEGKEGFRGMLKESRLYEELKGKLSEPYYFPKSIAGNVALPGQPYQHASAWRHTFKRFDLPNEAAHAHFLAAVMSYISNFDSANFPKLAPLTLAQAFFGEPSIGVDPFPMKTSTGPYWRKKGFKKKEDLFTRDEETGEYHLIPEFRDSVQRGLDLLEGGVIVAPLVELVAKDEVRPVRKLNEYNVRLFSVLDVDYNILVRMYMMPLVVFLLKEKECSECFGQMHAASSQWTALYNYLVEPGFTKFADMDFSAFDTCHDEKVFLAVSYVMKVLAKCCGYTDSDAHKVGMLVQSMGTQVCQYKGDYFLKTKGMPSGVILTLIINSLANSLLMRIVFSELTGLPQSEFRKHVRLATVGDDNIHSFSDDIADQFTMRRAQPVYKKLGYTITPASKGDILVDSMSLEDLVFVKRKFVLWPDGFYRAPIDTDSIYKAFCFEPKGGPTTSVERLSNVFTSGLYEAYLHGETFFNEFVSEMSQLYDRHQLPYTLLTFGELNDIFLSRGLTTAFA</sequence>
<evidence type="ECO:0000256" key="6">
    <source>
        <dbReference type="ARBA" id="ARBA00022807"/>
    </source>
</evidence>
<organism evidence="10">
    <name type="scientific">Riboviria sp</name>
    <dbReference type="NCBI Taxonomy" id="2585031"/>
    <lineage>
        <taxon>Viruses</taxon>
        <taxon>Riboviria</taxon>
    </lineage>
</organism>
<dbReference type="PROSITE" id="PS50507">
    <property type="entry name" value="RDRP_SSRNA_POS"/>
    <property type="match status" value="1"/>
</dbReference>
<evidence type="ECO:0000256" key="3">
    <source>
        <dbReference type="ARBA" id="ARBA00022695"/>
    </source>
</evidence>
<proteinExistence type="predicted"/>
<dbReference type="GO" id="GO:0003723">
    <property type="term" value="F:RNA binding"/>
    <property type="evidence" value="ECO:0007669"/>
    <property type="project" value="InterPro"/>
</dbReference>
<keyword evidence="7" id="KW-0693">Viral RNA replication</keyword>
<dbReference type="InterPro" id="IPR004004">
    <property type="entry name" value="Helic/Pol/Pept_Calicivir-typ"/>
</dbReference>
<dbReference type="Gene3D" id="1.20.960.20">
    <property type="match status" value="1"/>
</dbReference>
<dbReference type="PRINTS" id="PR00918">
    <property type="entry name" value="CALICVIRUSNS"/>
</dbReference>
<evidence type="ECO:0000256" key="1">
    <source>
        <dbReference type="ARBA" id="ARBA00022670"/>
    </source>
</evidence>
<dbReference type="GO" id="GO:0006508">
    <property type="term" value="P:proteolysis"/>
    <property type="evidence" value="ECO:0007669"/>
    <property type="project" value="UniProtKB-KW"/>
</dbReference>
<dbReference type="GO" id="GO:0004386">
    <property type="term" value="F:helicase activity"/>
    <property type="evidence" value="ECO:0007669"/>
    <property type="project" value="InterPro"/>
</dbReference>
<dbReference type="InterPro" id="IPR043502">
    <property type="entry name" value="DNA/RNA_pol_sf"/>
</dbReference>
<dbReference type="InterPro" id="IPR007094">
    <property type="entry name" value="RNA-dir_pol_PSvirus"/>
</dbReference>
<evidence type="ECO:0000256" key="4">
    <source>
        <dbReference type="ARBA" id="ARBA00022741"/>
    </source>
</evidence>
<dbReference type="SUPFAM" id="SSF52540">
    <property type="entry name" value="P-loop containing nucleoside triphosphate hydrolases"/>
    <property type="match status" value="1"/>
</dbReference>
<keyword evidence="8" id="KW-0812">Transmembrane</keyword>
<dbReference type="GO" id="GO:0003968">
    <property type="term" value="F:RNA-directed RNA polymerase activity"/>
    <property type="evidence" value="ECO:0007669"/>
    <property type="project" value="InterPro"/>
</dbReference>
<name>A0A8K1HHJ3_9VIRU</name>
<dbReference type="EMBL" id="MZ556275">
    <property type="protein sequence ID" value="UBJ26086.1"/>
    <property type="molecule type" value="Genomic_RNA"/>
</dbReference>
<feature type="transmembrane region" description="Helical" evidence="8">
    <location>
        <begin position="778"/>
        <end position="800"/>
    </location>
</feature>
<evidence type="ECO:0000313" key="10">
    <source>
        <dbReference type="EMBL" id="UBJ26086.1"/>
    </source>
</evidence>
<keyword evidence="4" id="KW-0547">Nucleotide-binding</keyword>
<dbReference type="Gene3D" id="3.40.50.300">
    <property type="entry name" value="P-loop containing nucleotide triphosphate hydrolases"/>
    <property type="match status" value="1"/>
</dbReference>
<reference evidence="10" key="1">
    <citation type="submission" date="2021-07" db="EMBL/GenBank/DDBJ databases">
        <title>Communication and adaptive evolution of viruses within giant pandas and their associated organisms in a local ecological environment.</title>
        <authorList>
            <person name="Zhao M."/>
            <person name="Liu S."/>
            <person name="Zhang W."/>
        </authorList>
    </citation>
    <scope>NUCLEOTIDE SEQUENCE</scope>
    <source>
        <strain evidence="10">Rpf279sm25-12</strain>
    </source>
</reference>
<keyword evidence="5" id="KW-0378">Hydrolase</keyword>
<evidence type="ECO:0000259" key="9">
    <source>
        <dbReference type="PROSITE" id="PS50507"/>
    </source>
</evidence>